<dbReference type="Ensembl" id="ENSNFUT00015001814.1">
    <property type="protein sequence ID" value="ENSNFUP00015001683.1"/>
    <property type="gene ID" value="ENSNFUG00015000943.1"/>
</dbReference>
<sequence length="102" mass="11149">SFFVLTKTLTHGRTRTAPLCAPSPCDTSVFVWEAWRHAGALIGRPCCHGNRHSGTHTHTHTISMEQLPILGALQEPVPIIGLLVTFPVSCLMCRCFSVSFCS</sequence>
<evidence type="ECO:0000313" key="2">
    <source>
        <dbReference type="Proteomes" id="UP000694548"/>
    </source>
</evidence>
<accession>A0A8C6KB44</accession>
<protein>
    <submittedName>
        <fullName evidence="1">Uncharacterized protein</fullName>
    </submittedName>
</protein>
<reference evidence="1" key="2">
    <citation type="submission" date="2025-08" db="UniProtKB">
        <authorList>
            <consortium name="Ensembl"/>
        </authorList>
    </citation>
    <scope>IDENTIFICATION</scope>
</reference>
<reference evidence="1" key="3">
    <citation type="submission" date="2025-09" db="UniProtKB">
        <authorList>
            <consortium name="Ensembl"/>
        </authorList>
    </citation>
    <scope>IDENTIFICATION</scope>
</reference>
<name>A0A8C6KB44_NOTFU</name>
<evidence type="ECO:0000313" key="1">
    <source>
        <dbReference type="Ensembl" id="ENSNFUP00015001683.1"/>
    </source>
</evidence>
<organism evidence="1 2">
    <name type="scientific">Nothobranchius furzeri</name>
    <name type="common">Turquoise killifish</name>
    <dbReference type="NCBI Taxonomy" id="105023"/>
    <lineage>
        <taxon>Eukaryota</taxon>
        <taxon>Metazoa</taxon>
        <taxon>Chordata</taxon>
        <taxon>Craniata</taxon>
        <taxon>Vertebrata</taxon>
        <taxon>Euteleostomi</taxon>
        <taxon>Actinopterygii</taxon>
        <taxon>Neopterygii</taxon>
        <taxon>Teleostei</taxon>
        <taxon>Neoteleostei</taxon>
        <taxon>Acanthomorphata</taxon>
        <taxon>Ovalentaria</taxon>
        <taxon>Atherinomorphae</taxon>
        <taxon>Cyprinodontiformes</taxon>
        <taxon>Nothobranchiidae</taxon>
        <taxon>Nothobranchius</taxon>
    </lineage>
</organism>
<proteinExistence type="predicted"/>
<dbReference type="Proteomes" id="UP000694548">
    <property type="component" value="Chromosome sgr01"/>
</dbReference>
<dbReference type="AlphaFoldDB" id="A0A8C6KB44"/>
<keyword evidence="2" id="KW-1185">Reference proteome</keyword>
<reference evidence="1" key="1">
    <citation type="submission" date="2014-08" db="EMBL/GenBank/DDBJ databases">
        <authorList>
            <person name="Senf B."/>
            <person name="Petzold A."/>
            <person name="Downie B.R."/>
            <person name="Koch P."/>
            <person name="Platzer M."/>
        </authorList>
    </citation>
    <scope>NUCLEOTIDE SEQUENCE [LARGE SCALE GENOMIC DNA]</scope>
    <source>
        <strain evidence="1">GRZ</strain>
    </source>
</reference>